<evidence type="ECO:0000256" key="1">
    <source>
        <dbReference type="SAM" id="Phobius"/>
    </source>
</evidence>
<keyword evidence="1" id="KW-0812">Transmembrane</keyword>
<keyword evidence="1" id="KW-1133">Transmembrane helix</keyword>
<feature type="non-terminal residue" evidence="2">
    <location>
        <position position="1"/>
    </location>
</feature>
<keyword evidence="1" id="KW-0472">Membrane</keyword>
<protein>
    <submittedName>
        <fullName evidence="2">Uncharacterized protein</fullName>
    </submittedName>
</protein>
<reference evidence="2" key="1">
    <citation type="submission" date="2014-12" db="EMBL/GenBank/DDBJ databases">
        <title>Insight into the proteome of Arion vulgaris.</title>
        <authorList>
            <person name="Aradska J."/>
            <person name="Bulat T."/>
            <person name="Smidak R."/>
            <person name="Sarate P."/>
            <person name="Gangsoo J."/>
            <person name="Sialana F."/>
            <person name="Bilban M."/>
            <person name="Lubec G."/>
        </authorList>
    </citation>
    <scope>NUCLEOTIDE SEQUENCE</scope>
    <source>
        <tissue evidence="2">Skin</tissue>
    </source>
</reference>
<accession>A0A0B6Z4K2</accession>
<gene>
    <name evidence="2" type="primary">ORF48317</name>
</gene>
<name>A0A0B6Z4K2_9EUPU</name>
<organism evidence="2">
    <name type="scientific">Arion vulgaris</name>
    <dbReference type="NCBI Taxonomy" id="1028688"/>
    <lineage>
        <taxon>Eukaryota</taxon>
        <taxon>Metazoa</taxon>
        <taxon>Spiralia</taxon>
        <taxon>Lophotrochozoa</taxon>
        <taxon>Mollusca</taxon>
        <taxon>Gastropoda</taxon>
        <taxon>Heterobranchia</taxon>
        <taxon>Euthyneura</taxon>
        <taxon>Panpulmonata</taxon>
        <taxon>Eupulmonata</taxon>
        <taxon>Stylommatophora</taxon>
        <taxon>Helicina</taxon>
        <taxon>Arionoidea</taxon>
        <taxon>Arionidae</taxon>
        <taxon>Arion</taxon>
    </lineage>
</organism>
<feature type="transmembrane region" description="Helical" evidence="1">
    <location>
        <begin position="12"/>
        <end position="29"/>
    </location>
</feature>
<proteinExistence type="predicted"/>
<evidence type="ECO:0000313" key="2">
    <source>
        <dbReference type="EMBL" id="CEK63443.1"/>
    </source>
</evidence>
<dbReference type="EMBL" id="HACG01016578">
    <property type="protein sequence ID" value="CEK63443.1"/>
    <property type="molecule type" value="Transcribed_RNA"/>
</dbReference>
<dbReference type="AlphaFoldDB" id="A0A0B6Z4K2"/>
<sequence>QHDITVTHKVHLFVVICVCVLSLGVAANIEYTQYLHHQDNDRQAVIYWANSSHVMTARRYSTLMFC</sequence>